<organism evidence="2 3">
    <name type="scientific">Paradevosia tibetensis</name>
    <dbReference type="NCBI Taxonomy" id="1447062"/>
    <lineage>
        <taxon>Bacteria</taxon>
        <taxon>Pseudomonadati</taxon>
        <taxon>Pseudomonadota</taxon>
        <taxon>Alphaproteobacteria</taxon>
        <taxon>Hyphomicrobiales</taxon>
        <taxon>Devosiaceae</taxon>
        <taxon>Paradevosia</taxon>
    </lineage>
</organism>
<accession>A0A5B9DJ59</accession>
<name>A0A5B9DJ59_9HYPH</name>
<protein>
    <submittedName>
        <fullName evidence="2">Type II toxin-antitoxin system HicB family antitoxin</fullName>
    </submittedName>
</protein>
<dbReference type="InterPro" id="IPR051404">
    <property type="entry name" value="TA_system_antitoxin"/>
</dbReference>
<feature type="domain" description="HicB-like antitoxin of toxin-antitoxin system" evidence="1">
    <location>
        <begin position="10"/>
        <end position="64"/>
    </location>
</feature>
<dbReference type="AlphaFoldDB" id="A0A5B9DJ59"/>
<gene>
    <name evidence="2" type="ORF">FNA67_01175</name>
</gene>
<dbReference type="PANTHER" id="PTHR34504">
    <property type="entry name" value="ANTITOXIN HICB"/>
    <property type="match status" value="1"/>
</dbReference>
<evidence type="ECO:0000259" key="1">
    <source>
        <dbReference type="Pfam" id="PF15919"/>
    </source>
</evidence>
<proteinExistence type="predicted"/>
<dbReference type="Gene3D" id="3.30.160.250">
    <property type="match status" value="1"/>
</dbReference>
<evidence type="ECO:0000313" key="3">
    <source>
        <dbReference type="Proteomes" id="UP000321062"/>
    </source>
</evidence>
<dbReference type="EMBL" id="CP041690">
    <property type="protein sequence ID" value="QEE18872.1"/>
    <property type="molecule type" value="Genomic_DNA"/>
</dbReference>
<dbReference type="Proteomes" id="UP000321062">
    <property type="component" value="Chromosome"/>
</dbReference>
<evidence type="ECO:0000313" key="2">
    <source>
        <dbReference type="EMBL" id="QEE18872.1"/>
    </source>
</evidence>
<dbReference type="SUPFAM" id="SSF143100">
    <property type="entry name" value="TTHA1013/TTHA0281-like"/>
    <property type="match status" value="1"/>
</dbReference>
<dbReference type="KEGG" id="yti:FNA67_01175"/>
<reference evidence="2 3" key="1">
    <citation type="journal article" date="2015" name="Int. J. Syst. Evol. Microbiol.">
        <title>Youhaiella tibetensis gen. nov., sp. nov., isolated from subsurface sediment.</title>
        <authorList>
            <person name="Wang Y.X."/>
            <person name="Huang F.Q."/>
            <person name="Nogi Y."/>
            <person name="Pang S.J."/>
            <person name="Wang P.K."/>
            <person name="Lv J."/>
        </authorList>
    </citation>
    <scope>NUCLEOTIDE SEQUENCE [LARGE SCALE GENOMIC DNA]</scope>
    <source>
        <strain evidence="3">fig4</strain>
    </source>
</reference>
<dbReference type="OrthoDB" id="9807959at2"/>
<dbReference type="InterPro" id="IPR031807">
    <property type="entry name" value="HicB-like"/>
</dbReference>
<dbReference type="PANTHER" id="PTHR34504:SF4">
    <property type="entry name" value="ANTITOXIN HICB"/>
    <property type="match status" value="1"/>
</dbReference>
<dbReference type="InterPro" id="IPR035069">
    <property type="entry name" value="TTHA1013/TTHA0281-like"/>
</dbReference>
<dbReference type="RefSeq" id="WP_147654773.1">
    <property type="nucleotide sequence ID" value="NZ_BMFM01000001.1"/>
</dbReference>
<dbReference type="Pfam" id="PF15919">
    <property type="entry name" value="HicB_lk_antitox"/>
    <property type="match status" value="1"/>
</dbReference>
<keyword evidence="3" id="KW-1185">Reference proteome</keyword>
<sequence>MHYLAQFTPDEGGWLVQFPDVPGAVSAGKDLAEAIENAQDALEVMLLTMANDRKALPEPASAKAKPAKDQHLIPVSASTSAKLAFIRAFDESGLSLAEMAARLGKAKNEVARMRDPYHQTKIQALEAGLKVLGKRLVVLVEAA</sequence>